<dbReference type="PROSITE" id="PS50088">
    <property type="entry name" value="ANK_REPEAT"/>
    <property type="match status" value="3"/>
</dbReference>
<dbReference type="InterPro" id="IPR018272">
    <property type="entry name" value="PRANC_domain"/>
</dbReference>
<evidence type="ECO:0000256" key="1">
    <source>
        <dbReference type="ARBA" id="ARBA00022737"/>
    </source>
</evidence>
<dbReference type="Pfam" id="PF09372">
    <property type="entry name" value="PRANC"/>
    <property type="match status" value="1"/>
</dbReference>
<dbReference type="PROSITE" id="PS50297">
    <property type="entry name" value="ANK_REP_REGION"/>
    <property type="match status" value="1"/>
</dbReference>
<accession>A0A1V0S886</accession>
<sequence length="476" mass="54689">MIRLYKSMYIDTKENILHTIDLLNYNVSNISSCYISSIPFHQAIEARNLGVVKELLLRTKANINKYDHRGLTPLHIACMRPNKDGMKELIDEDIRNTVPNVYKIISFAHENRNVDIFRNMLIDYYNKQDYSNNLIGIYRNSDRNIQDIDIEIVRLLLENGANVNKTDKVTKSTPLYHVADYKNTKIMELLILYGAKINIPNICNSYPLHKACTENNIKGVEILLDNNAYTGIISLCSNTPLHISSGCNTSYEILKMLLERGANVNIQSSILKSSPLHIAIRDEQKTKLLLEYKADVNSVNTDNDTPISVAVKRYSGYNICKLLITSFCIKDYTSKNIKSTRGFKINIDCINKNKVLKEIKKKCDSELEILKNVTISNGHTVIDFLKDYSYNLDILSLNKRISTIQFENFEIYGDILRRNIENARHRNLLITGSIDSMDNILCYANKYHYWNIIPLEIKRKIISLLDDNSLCNIIAV</sequence>
<dbReference type="Pfam" id="PF12796">
    <property type="entry name" value="Ank_2"/>
    <property type="match status" value="3"/>
</dbReference>
<evidence type="ECO:0000313" key="6">
    <source>
        <dbReference type="Proteomes" id="UP000315116"/>
    </source>
</evidence>
<dbReference type="InterPro" id="IPR051165">
    <property type="entry name" value="Multifunctional_ANK_Repeat"/>
</dbReference>
<evidence type="ECO:0000313" key="5">
    <source>
        <dbReference type="EMBL" id="ARF02842.1"/>
    </source>
</evidence>
<feature type="repeat" description="ANK" evidence="3">
    <location>
        <begin position="149"/>
        <end position="168"/>
    </location>
</feature>
<organism evidence="5 6">
    <name type="scientific">Shearwaterpox virus</name>
    <dbReference type="NCBI Taxonomy" id="1974596"/>
    <lineage>
        <taxon>Viruses</taxon>
        <taxon>Varidnaviria</taxon>
        <taxon>Bamfordvirae</taxon>
        <taxon>Nucleocytoviricota</taxon>
        <taxon>Pokkesviricetes</taxon>
        <taxon>Chitovirales</taxon>
        <taxon>Poxviridae</taxon>
        <taxon>Chordopoxvirinae</taxon>
        <taxon>Avipoxvirus</taxon>
        <taxon>Avipoxvirus canarypox</taxon>
        <taxon>Canarypox virus</taxon>
    </lineage>
</organism>
<dbReference type="InterPro" id="IPR036770">
    <property type="entry name" value="Ankyrin_rpt-contain_sf"/>
</dbReference>
<proteinExistence type="predicted"/>
<dbReference type="PANTHER" id="PTHR24123:SF141">
    <property type="entry name" value="ANKYRIN 2, ISOFORM U"/>
    <property type="match status" value="1"/>
</dbReference>
<dbReference type="Proteomes" id="UP000315116">
    <property type="component" value="Segment"/>
</dbReference>
<protein>
    <submittedName>
        <fullName evidence="5">SWPV1-283</fullName>
    </submittedName>
</protein>
<dbReference type="Gene3D" id="1.25.40.20">
    <property type="entry name" value="Ankyrin repeat-containing domain"/>
    <property type="match status" value="2"/>
</dbReference>
<evidence type="ECO:0000256" key="3">
    <source>
        <dbReference type="PROSITE-ProRule" id="PRU00023"/>
    </source>
</evidence>
<feature type="repeat" description="ANK" evidence="3">
    <location>
        <begin position="170"/>
        <end position="202"/>
    </location>
</feature>
<dbReference type="EMBL" id="KX857216">
    <property type="protein sequence ID" value="ARF02842.1"/>
    <property type="molecule type" value="Genomic_DNA"/>
</dbReference>
<dbReference type="SMART" id="SM00248">
    <property type="entry name" value="ANK"/>
    <property type="match status" value="8"/>
</dbReference>
<feature type="domain" description="PRANC" evidence="4">
    <location>
        <begin position="378"/>
        <end position="474"/>
    </location>
</feature>
<gene>
    <name evidence="5" type="primary">SWPV1-283</name>
</gene>
<name>A0A1V0S886_CNPV</name>
<evidence type="ECO:0000256" key="2">
    <source>
        <dbReference type="ARBA" id="ARBA00023043"/>
    </source>
</evidence>
<dbReference type="PRINTS" id="PR01415">
    <property type="entry name" value="ANKYRIN"/>
</dbReference>
<feature type="repeat" description="ANK" evidence="3">
    <location>
        <begin position="236"/>
        <end position="269"/>
    </location>
</feature>
<dbReference type="SUPFAM" id="SSF48403">
    <property type="entry name" value="Ankyrin repeat"/>
    <property type="match status" value="1"/>
</dbReference>
<dbReference type="PANTHER" id="PTHR24123">
    <property type="entry name" value="ANKYRIN REPEAT-CONTAINING"/>
    <property type="match status" value="1"/>
</dbReference>
<reference evidence="5 6" key="1">
    <citation type="journal article" date="2017" name="BMC Genomics">
        <title>Genomic characterization of two novel pathogenic avipoxviruses isolated from pacific shearwaters (Ardenna spp.).</title>
        <authorList>
            <person name="Sarker S."/>
            <person name="Das S."/>
            <person name="Lavers J.L."/>
            <person name="Hutton I."/>
            <person name="Helbig K."/>
            <person name="Imbery J."/>
            <person name="Upton C."/>
            <person name="Raidal S.R."/>
        </authorList>
    </citation>
    <scope>NUCLEOTIDE SEQUENCE [LARGE SCALE GENOMIC DNA]</scope>
    <source>
        <strain evidence="5 6">SWPV-1</strain>
    </source>
</reference>
<keyword evidence="2 3" id="KW-0040">ANK repeat</keyword>
<keyword evidence="1" id="KW-0677">Repeat</keyword>
<dbReference type="InterPro" id="IPR002110">
    <property type="entry name" value="Ankyrin_rpt"/>
</dbReference>
<evidence type="ECO:0000259" key="4">
    <source>
        <dbReference type="Pfam" id="PF09372"/>
    </source>
</evidence>